<sequence length="147" mass="16697">MKIAVFLHGTITMHKDESSLHDFASYIPVGDSVAKLQKWTDQGAGILYLSSNEEVSEIEKDKGVLKRFNFPEGEIIYRQNGESYAQMVEKIMPDVLIEDDCESIGGEVEMCYPQIKPKLKSKIKEIVVKEFEGLDHLPDDLQELANY</sequence>
<gene>
    <name evidence="1" type="ORF">UV41_C0010G0022</name>
</gene>
<evidence type="ECO:0000313" key="1">
    <source>
        <dbReference type="EMBL" id="KKS70911.1"/>
    </source>
</evidence>
<dbReference type="Proteomes" id="UP000034785">
    <property type="component" value="Unassembled WGS sequence"/>
</dbReference>
<comment type="caution">
    <text evidence="1">The sequence shown here is derived from an EMBL/GenBank/DDBJ whole genome shotgun (WGS) entry which is preliminary data.</text>
</comment>
<reference evidence="1 2" key="1">
    <citation type="journal article" date="2015" name="Nature">
        <title>rRNA introns, odd ribosomes, and small enigmatic genomes across a large radiation of phyla.</title>
        <authorList>
            <person name="Brown C.T."/>
            <person name="Hug L.A."/>
            <person name="Thomas B.C."/>
            <person name="Sharon I."/>
            <person name="Castelle C.J."/>
            <person name="Singh A."/>
            <person name="Wilkins M.J."/>
            <person name="Williams K.H."/>
            <person name="Banfield J.F."/>
        </authorList>
    </citation>
    <scope>NUCLEOTIDE SEQUENCE [LARGE SCALE GENOMIC DNA]</scope>
</reference>
<protein>
    <submittedName>
        <fullName evidence="1">Uncharacterized protein</fullName>
    </submittedName>
</protein>
<organism evidence="1 2">
    <name type="scientific">Candidatus Daviesbacteria bacterium GW2011_GWA2_42_7</name>
    <dbReference type="NCBI Taxonomy" id="1618425"/>
    <lineage>
        <taxon>Bacteria</taxon>
        <taxon>Candidatus Daviesiibacteriota</taxon>
    </lineage>
</organism>
<accession>A0A0G1DJA5</accession>
<dbReference type="AlphaFoldDB" id="A0A0G1DJA5"/>
<proteinExistence type="predicted"/>
<dbReference type="EMBL" id="LCEJ01000010">
    <property type="protein sequence ID" value="KKS70911.1"/>
    <property type="molecule type" value="Genomic_DNA"/>
</dbReference>
<evidence type="ECO:0000313" key="2">
    <source>
        <dbReference type="Proteomes" id="UP000034785"/>
    </source>
</evidence>
<name>A0A0G1DJA5_9BACT</name>